<keyword evidence="1" id="KW-0472">Membrane</keyword>
<accession>A0A433Y4X5</accession>
<comment type="caution">
    <text evidence="2">The sequence shown here is derived from an EMBL/GenBank/DDBJ whole genome shotgun (WGS) entry which is preliminary data.</text>
</comment>
<organism evidence="2 3">
    <name type="scientific">Paenibacillus anaericanus</name>
    <dbReference type="NCBI Taxonomy" id="170367"/>
    <lineage>
        <taxon>Bacteria</taxon>
        <taxon>Bacillati</taxon>
        <taxon>Bacillota</taxon>
        <taxon>Bacilli</taxon>
        <taxon>Bacillales</taxon>
        <taxon>Paenibacillaceae</taxon>
        <taxon>Paenibacillus</taxon>
    </lineage>
</organism>
<name>A0A433Y4X5_9BACL</name>
<evidence type="ECO:0008006" key="4">
    <source>
        <dbReference type="Google" id="ProtNLM"/>
    </source>
</evidence>
<evidence type="ECO:0000313" key="3">
    <source>
        <dbReference type="Proteomes" id="UP000279446"/>
    </source>
</evidence>
<keyword evidence="3" id="KW-1185">Reference proteome</keyword>
<sequence>MLKTELHRLSLATASALAITFCIVLMLLWGRTNLLPHPYTYHEIEARNGVKVHALAVKPEHIELRAADKPLSEYHLYGINGGFFYEESVLNIAVNDDIPVKGTAGEFGSGWFNTKYDRGTLVWDETASRFSIQVVSTVEEIEVMDRSHYFAQGGVSMNLQNDDLWSAAIEREHLPNPDEQRLRSGLVYDDSGKLWLIVTPTRCTAAEFRDAVQSTIAPGSEKEGIFLDGDGSSQLNAAEIMLPGDSRDLKQIIVIK</sequence>
<dbReference type="RefSeq" id="WP_127193795.1">
    <property type="nucleotide sequence ID" value="NZ_RZNY01000019.1"/>
</dbReference>
<evidence type="ECO:0000256" key="1">
    <source>
        <dbReference type="SAM" id="Phobius"/>
    </source>
</evidence>
<dbReference type="Proteomes" id="UP000279446">
    <property type="component" value="Unassembled WGS sequence"/>
</dbReference>
<dbReference type="EMBL" id="RZNY01000019">
    <property type="protein sequence ID" value="RUT43368.1"/>
    <property type="molecule type" value="Genomic_DNA"/>
</dbReference>
<protein>
    <recommendedName>
        <fullName evidence="4">Phosphodiester glycosidase domain-containing protein</fullName>
    </recommendedName>
</protein>
<feature type="transmembrane region" description="Helical" evidence="1">
    <location>
        <begin position="9"/>
        <end position="29"/>
    </location>
</feature>
<dbReference type="OrthoDB" id="2658510at2"/>
<keyword evidence="1" id="KW-0812">Transmembrane</keyword>
<evidence type="ECO:0000313" key="2">
    <source>
        <dbReference type="EMBL" id="RUT43368.1"/>
    </source>
</evidence>
<keyword evidence="1" id="KW-1133">Transmembrane helix</keyword>
<gene>
    <name evidence="2" type="ORF">EJP82_19770</name>
</gene>
<reference evidence="2 3" key="1">
    <citation type="submission" date="2018-12" db="EMBL/GenBank/DDBJ databases">
        <authorList>
            <person name="Sun L."/>
            <person name="Chen Z."/>
        </authorList>
    </citation>
    <scope>NUCLEOTIDE SEQUENCE [LARGE SCALE GENOMIC DNA]</scope>
    <source>
        <strain evidence="2 3">DSM 15890</strain>
    </source>
</reference>
<dbReference type="AlphaFoldDB" id="A0A433Y4X5"/>
<proteinExistence type="predicted"/>